<dbReference type="EMBL" id="CP000393">
    <property type="protein sequence ID" value="ABG50557.1"/>
    <property type="molecule type" value="Genomic_DNA"/>
</dbReference>
<dbReference type="EMBL" id="CP000393">
    <property type="protein sequence ID" value="ABG49566.1"/>
    <property type="molecule type" value="Genomic_DNA"/>
</dbReference>
<dbReference type="KEGG" id="ter:Tery_4541"/>
<dbReference type="EMBL" id="CP000393">
    <property type="protein sequence ID" value="ABG53521.1"/>
    <property type="molecule type" value="Genomic_DNA"/>
</dbReference>
<dbReference type="EMBL" id="CP000393">
    <property type="protein sequence ID" value="ABG53772.1"/>
    <property type="molecule type" value="Genomic_DNA"/>
</dbReference>
<evidence type="ECO:0000313" key="1">
    <source>
        <dbReference type="EMBL" id="ABG49566.1"/>
    </source>
</evidence>
<protein>
    <recommendedName>
        <fullName evidence="7">InsA N-terminal domain-containing protein</fullName>
    </recommendedName>
</protein>
<dbReference type="KEGG" id="ter:Tery_0112"/>
<sequence>MSIHKLICPSCGSNHIVKNGTIHNKKQKYQCQNCQRQFVENSQRDYISNETKELIDKLK</sequence>
<dbReference type="KEGG" id="ter:Tery_1200"/>
<dbReference type="eggNOG" id="COG3677">
    <property type="taxonomic scope" value="Bacteria"/>
</dbReference>
<name>Q10VF2_TRIEI</name>
<dbReference type="KEGG" id="ter:Tery_0051"/>
<dbReference type="KEGG" id="ter:Tery_1222"/>
<evidence type="ECO:0000313" key="4">
    <source>
        <dbReference type="EMBL" id="ABG50575.1"/>
    </source>
</evidence>
<dbReference type="HOGENOM" id="CLU_3045785_0_0_3"/>
<accession>Q10VF2</accession>
<proteinExistence type="predicted"/>
<evidence type="ECO:0008006" key="7">
    <source>
        <dbReference type="Google" id="ProtNLM"/>
    </source>
</evidence>
<evidence type="ECO:0000313" key="6">
    <source>
        <dbReference type="EMBL" id="ABG53772.1"/>
    </source>
</evidence>
<reference evidence="6" key="1">
    <citation type="submission" date="2006-06" db="EMBL/GenBank/DDBJ databases">
        <title>Complete sequence of Trichodesmium erythraeum IMS101.</title>
        <authorList>
            <consortium name="US DOE Joint Genome Institute"/>
            <person name="Copeland A."/>
            <person name="Lucas S."/>
            <person name="Lapidus A."/>
            <person name="Barry K."/>
            <person name="Detter J.C."/>
            <person name="Glavina del Rio T."/>
            <person name="Hammon N."/>
            <person name="Israni S."/>
            <person name="Dalin E."/>
            <person name="Tice H."/>
            <person name="Pitluck S."/>
            <person name="Kiss H."/>
            <person name="Munk A.C."/>
            <person name="Brettin T."/>
            <person name="Bruce D."/>
            <person name="Han C."/>
            <person name="Tapia R."/>
            <person name="Gilna P."/>
            <person name="Schmutz J."/>
            <person name="Larimer F."/>
            <person name="Land M."/>
            <person name="Hauser L."/>
            <person name="Kyrpides N."/>
            <person name="Kim E."/>
            <person name="Richardson P."/>
        </authorList>
    </citation>
    <scope>NUCLEOTIDE SEQUENCE [LARGE SCALE GENOMIC DNA]</scope>
    <source>
        <strain evidence="6">IMS101</strain>
    </source>
</reference>
<dbReference type="AlphaFoldDB" id="Q10VF2"/>
<organism evidence="6">
    <name type="scientific">Trichodesmium erythraeum (strain IMS101)</name>
    <dbReference type="NCBI Taxonomy" id="203124"/>
    <lineage>
        <taxon>Bacteria</taxon>
        <taxon>Bacillati</taxon>
        <taxon>Cyanobacteriota</taxon>
        <taxon>Cyanophyceae</taxon>
        <taxon>Oscillatoriophycideae</taxon>
        <taxon>Oscillatoriales</taxon>
        <taxon>Microcoleaceae</taxon>
        <taxon>Trichodesmium</taxon>
    </lineage>
</organism>
<gene>
    <name evidence="1" type="ordered locus">Tery_0051</name>
    <name evidence="2" type="ordered locus">Tery_0112</name>
    <name evidence="3" type="ordered locus">Tery_1200</name>
    <name evidence="4" type="ordered locus">Tery_1222</name>
    <name evidence="5" type="ordered locus">Tery_4541</name>
    <name evidence="6" type="ordered locus">Tery_4828</name>
</gene>
<evidence type="ECO:0000313" key="5">
    <source>
        <dbReference type="EMBL" id="ABG53521.1"/>
    </source>
</evidence>
<dbReference type="EMBL" id="CP000393">
    <property type="protein sequence ID" value="ABG50575.1"/>
    <property type="molecule type" value="Genomic_DNA"/>
</dbReference>
<dbReference type="EMBL" id="CP000393">
    <property type="protein sequence ID" value="ABG49610.1"/>
    <property type="molecule type" value="Genomic_DNA"/>
</dbReference>
<dbReference type="KEGG" id="ter:Tery_4828"/>
<evidence type="ECO:0000313" key="3">
    <source>
        <dbReference type="EMBL" id="ABG50557.1"/>
    </source>
</evidence>
<evidence type="ECO:0000313" key="2">
    <source>
        <dbReference type="EMBL" id="ABG49610.1"/>
    </source>
</evidence>